<evidence type="ECO:0000313" key="2">
    <source>
        <dbReference type="Proteomes" id="UP001206925"/>
    </source>
</evidence>
<organism evidence="1 2">
    <name type="scientific">Ambrosia artemisiifolia</name>
    <name type="common">Common ragweed</name>
    <dbReference type="NCBI Taxonomy" id="4212"/>
    <lineage>
        <taxon>Eukaryota</taxon>
        <taxon>Viridiplantae</taxon>
        <taxon>Streptophyta</taxon>
        <taxon>Embryophyta</taxon>
        <taxon>Tracheophyta</taxon>
        <taxon>Spermatophyta</taxon>
        <taxon>Magnoliopsida</taxon>
        <taxon>eudicotyledons</taxon>
        <taxon>Gunneridae</taxon>
        <taxon>Pentapetalae</taxon>
        <taxon>asterids</taxon>
        <taxon>campanulids</taxon>
        <taxon>Asterales</taxon>
        <taxon>Asteraceae</taxon>
        <taxon>Asteroideae</taxon>
        <taxon>Heliantheae alliance</taxon>
        <taxon>Heliantheae</taxon>
        <taxon>Ambrosia</taxon>
    </lineage>
</organism>
<dbReference type="AlphaFoldDB" id="A0AAD5CRK3"/>
<gene>
    <name evidence="1" type="ORF">M8C21_023363</name>
</gene>
<dbReference type="EMBL" id="JAMZMK010007090">
    <property type="protein sequence ID" value="KAI7745935.1"/>
    <property type="molecule type" value="Genomic_DNA"/>
</dbReference>
<proteinExistence type="predicted"/>
<reference evidence="1" key="1">
    <citation type="submission" date="2022-06" db="EMBL/GenBank/DDBJ databases">
        <title>Uncovering the hologenomic basis of an extraordinary plant invasion.</title>
        <authorList>
            <person name="Bieker V.C."/>
            <person name="Martin M.D."/>
            <person name="Gilbert T."/>
            <person name="Hodgins K."/>
            <person name="Battlay P."/>
            <person name="Petersen B."/>
            <person name="Wilson J."/>
        </authorList>
    </citation>
    <scope>NUCLEOTIDE SEQUENCE</scope>
    <source>
        <strain evidence="1">AA19_3_7</strain>
        <tissue evidence="1">Leaf</tissue>
    </source>
</reference>
<dbReference type="Proteomes" id="UP001206925">
    <property type="component" value="Unassembled WGS sequence"/>
</dbReference>
<comment type="caution">
    <text evidence="1">The sequence shown here is derived from an EMBL/GenBank/DDBJ whole genome shotgun (WGS) entry which is preliminary data.</text>
</comment>
<keyword evidence="2" id="KW-1185">Reference proteome</keyword>
<protein>
    <submittedName>
        <fullName evidence="1">Uncharacterized protein</fullName>
    </submittedName>
</protein>
<name>A0AAD5CRK3_AMBAR</name>
<evidence type="ECO:0000313" key="1">
    <source>
        <dbReference type="EMBL" id="KAI7745935.1"/>
    </source>
</evidence>
<accession>A0AAD5CRK3</accession>
<sequence>MVRQASRKIALTQQTITRMSCLRLTTDYAQKRRICNHWLSGSGFMTLLSMHGRMCLPTTQATDLPEYRDAYFSLPPQW</sequence>